<protein>
    <recommendedName>
        <fullName evidence="5">Ig-like domain-containing protein</fullName>
    </recommendedName>
</protein>
<proteinExistence type="predicted"/>
<dbReference type="AlphaFoldDB" id="A0A151N6P5"/>
<dbReference type="PANTHER" id="PTHR15193">
    <property type="entry name" value="CD83 ANTIGEN"/>
    <property type="match status" value="1"/>
</dbReference>
<dbReference type="InterPro" id="IPR007110">
    <property type="entry name" value="Ig-like_dom"/>
</dbReference>
<dbReference type="EMBL" id="AKHW03003991">
    <property type="protein sequence ID" value="KYO32259.1"/>
    <property type="molecule type" value="Genomic_DNA"/>
</dbReference>
<comment type="caution">
    <text evidence="6">The sequence shown here is derived from an EMBL/GenBank/DDBJ whole genome shotgun (WGS) entry which is preliminary data.</text>
</comment>
<feature type="domain" description="Ig-like" evidence="5">
    <location>
        <begin position="16"/>
        <end position="119"/>
    </location>
</feature>
<dbReference type="SMART" id="SM00409">
    <property type="entry name" value="IG"/>
    <property type="match status" value="1"/>
</dbReference>
<sequence length="203" mass="22165">MLPLALGCLCLLLQRPAVAAVSMDSQCGAAAVLPCPPAVKGMQNFWASGWYKVINNSQETGLIRNLKNRTTVYDKIQRLFLMDEQQSLVIPKVRPEDAGTYRCSLWANVGHFNQQADVILRVSDCSTPWPGTSPTGTSLRGSEREGSASPNSTCCQEPLIPVLAAVLGLLAFNVGKGLLSIILILVIRVSLKYKRRRKQAQNL</sequence>
<dbReference type="InterPro" id="IPR003599">
    <property type="entry name" value="Ig_sub"/>
</dbReference>
<dbReference type="PANTHER" id="PTHR15193:SF1">
    <property type="entry name" value="CD83 ANTIGEN"/>
    <property type="match status" value="1"/>
</dbReference>
<keyword evidence="3" id="KW-1133">Transmembrane helix</keyword>
<evidence type="ECO:0000313" key="6">
    <source>
        <dbReference type="EMBL" id="KYO32259.1"/>
    </source>
</evidence>
<keyword evidence="3" id="KW-0472">Membrane</keyword>
<dbReference type="Pfam" id="PF00047">
    <property type="entry name" value="ig"/>
    <property type="match status" value="1"/>
</dbReference>
<evidence type="ECO:0000256" key="3">
    <source>
        <dbReference type="SAM" id="Phobius"/>
    </source>
</evidence>
<dbReference type="Proteomes" id="UP000050525">
    <property type="component" value="Unassembled WGS sequence"/>
</dbReference>
<evidence type="ECO:0000259" key="5">
    <source>
        <dbReference type="PROSITE" id="PS50835"/>
    </source>
</evidence>
<dbReference type="OrthoDB" id="9422899at2759"/>
<keyword evidence="7" id="KW-1185">Reference proteome</keyword>
<organism evidence="6 7">
    <name type="scientific">Alligator mississippiensis</name>
    <name type="common">American alligator</name>
    <dbReference type="NCBI Taxonomy" id="8496"/>
    <lineage>
        <taxon>Eukaryota</taxon>
        <taxon>Metazoa</taxon>
        <taxon>Chordata</taxon>
        <taxon>Craniata</taxon>
        <taxon>Vertebrata</taxon>
        <taxon>Euteleostomi</taxon>
        <taxon>Archelosauria</taxon>
        <taxon>Archosauria</taxon>
        <taxon>Crocodylia</taxon>
        <taxon>Alligatoridae</taxon>
        <taxon>Alligatorinae</taxon>
        <taxon>Alligator</taxon>
    </lineage>
</organism>
<dbReference type="PROSITE" id="PS50835">
    <property type="entry name" value="IG_LIKE"/>
    <property type="match status" value="1"/>
</dbReference>
<dbReference type="InterPro" id="IPR013783">
    <property type="entry name" value="Ig-like_fold"/>
</dbReference>
<evidence type="ECO:0000313" key="7">
    <source>
        <dbReference type="Proteomes" id="UP000050525"/>
    </source>
</evidence>
<dbReference type="InterPro" id="IPR013151">
    <property type="entry name" value="Immunoglobulin_dom"/>
</dbReference>
<feature type="transmembrane region" description="Helical" evidence="3">
    <location>
        <begin position="159"/>
        <end position="187"/>
    </location>
</feature>
<keyword evidence="1" id="KW-0393">Immunoglobulin domain</keyword>
<gene>
    <name evidence="6" type="ORF">Y1Q_0001134</name>
</gene>
<dbReference type="KEGG" id="amj:102560301"/>
<dbReference type="InterPro" id="IPR036179">
    <property type="entry name" value="Ig-like_dom_sf"/>
</dbReference>
<name>A0A151N6P5_ALLMI</name>
<accession>A0A151N6P5</accession>
<evidence type="ECO:0000256" key="1">
    <source>
        <dbReference type="ARBA" id="ARBA00023319"/>
    </source>
</evidence>
<feature type="chain" id="PRO_5007585788" description="Ig-like domain-containing protein" evidence="4">
    <location>
        <begin position="21"/>
        <end position="203"/>
    </location>
</feature>
<feature type="region of interest" description="Disordered" evidence="2">
    <location>
        <begin position="131"/>
        <end position="153"/>
    </location>
</feature>
<reference evidence="6 7" key="1">
    <citation type="journal article" date="2012" name="Genome Biol.">
        <title>Sequencing three crocodilian genomes to illuminate the evolution of archosaurs and amniotes.</title>
        <authorList>
            <person name="St John J.A."/>
            <person name="Braun E.L."/>
            <person name="Isberg S.R."/>
            <person name="Miles L.G."/>
            <person name="Chong A.Y."/>
            <person name="Gongora J."/>
            <person name="Dalzell P."/>
            <person name="Moran C."/>
            <person name="Bed'hom B."/>
            <person name="Abzhanov A."/>
            <person name="Burgess S.C."/>
            <person name="Cooksey A.M."/>
            <person name="Castoe T.A."/>
            <person name="Crawford N.G."/>
            <person name="Densmore L.D."/>
            <person name="Drew J.C."/>
            <person name="Edwards S.V."/>
            <person name="Faircloth B.C."/>
            <person name="Fujita M.K."/>
            <person name="Greenwold M.J."/>
            <person name="Hoffmann F.G."/>
            <person name="Howard J.M."/>
            <person name="Iguchi T."/>
            <person name="Janes D.E."/>
            <person name="Khan S.Y."/>
            <person name="Kohno S."/>
            <person name="de Koning A.J."/>
            <person name="Lance S.L."/>
            <person name="McCarthy F.M."/>
            <person name="McCormack J.E."/>
            <person name="Merchant M.E."/>
            <person name="Peterson D.G."/>
            <person name="Pollock D.D."/>
            <person name="Pourmand N."/>
            <person name="Raney B.J."/>
            <person name="Roessler K.A."/>
            <person name="Sanford J.R."/>
            <person name="Sawyer R.H."/>
            <person name="Schmidt C.J."/>
            <person name="Triplett E.W."/>
            <person name="Tuberville T.D."/>
            <person name="Venegas-Anaya M."/>
            <person name="Howard J.T."/>
            <person name="Jarvis E.D."/>
            <person name="Guillette L.J.Jr."/>
            <person name="Glenn T.C."/>
            <person name="Green R.E."/>
            <person name="Ray D.A."/>
        </authorList>
    </citation>
    <scope>NUCLEOTIDE SEQUENCE [LARGE SCALE GENOMIC DNA]</scope>
    <source>
        <strain evidence="6">KSC_2009_1</strain>
    </source>
</reference>
<dbReference type="Gene3D" id="2.60.40.10">
    <property type="entry name" value="Immunoglobulins"/>
    <property type="match status" value="1"/>
</dbReference>
<evidence type="ECO:0000256" key="2">
    <source>
        <dbReference type="SAM" id="MobiDB-lite"/>
    </source>
</evidence>
<keyword evidence="4" id="KW-0732">Signal</keyword>
<dbReference type="SUPFAM" id="SSF48726">
    <property type="entry name" value="Immunoglobulin"/>
    <property type="match status" value="1"/>
</dbReference>
<keyword evidence="3" id="KW-0812">Transmembrane</keyword>
<evidence type="ECO:0000256" key="4">
    <source>
        <dbReference type="SAM" id="SignalP"/>
    </source>
</evidence>
<feature type="signal peptide" evidence="4">
    <location>
        <begin position="1"/>
        <end position="20"/>
    </location>
</feature>